<gene>
    <name evidence="1" type="ORF">METZ01_LOCUS460791</name>
</gene>
<evidence type="ECO:0000313" key="1">
    <source>
        <dbReference type="EMBL" id="SVE07937.1"/>
    </source>
</evidence>
<proteinExistence type="predicted"/>
<organism evidence="1">
    <name type="scientific">marine metagenome</name>
    <dbReference type="NCBI Taxonomy" id="408172"/>
    <lineage>
        <taxon>unclassified sequences</taxon>
        <taxon>metagenomes</taxon>
        <taxon>ecological metagenomes</taxon>
    </lineage>
</organism>
<dbReference type="EMBL" id="UINC01192675">
    <property type="protein sequence ID" value="SVE07937.1"/>
    <property type="molecule type" value="Genomic_DNA"/>
</dbReference>
<accession>A0A383AJC3</accession>
<name>A0A383AJC3_9ZZZZ</name>
<feature type="non-terminal residue" evidence="1">
    <location>
        <position position="88"/>
    </location>
</feature>
<reference evidence="1" key="1">
    <citation type="submission" date="2018-05" db="EMBL/GenBank/DDBJ databases">
        <authorList>
            <person name="Lanie J.A."/>
            <person name="Ng W.-L."/>
            <person name="Kazmierczak K.M."/>
            <person name="Andrzejewski T.M."/>
            <person name="Davidsen T.M."/>
            <person name="Wayne K.J."/>
            <person name="Tettelin H."/>
            <person name="Glass J.I."/>
            <person name="Rusch D."/>
            <person name="Podicherti R."/>
            <person name="Tsui H.-C.T."/>
            <person name="Winkler M.E."/>
        </authorList>
    </citation>
    <scope>NUCLEOTIDE SEQUENCE</scope>
</reference>
<sequence>MINVERPQPGDRLVNLDEKVFPDHQAKDGDRALIMMHTVPFEGSVGLVNLLTTTRIIRKGFNTTLCLYGPGVLMAAAGRGFPNVGDEG</sequence>
<protein>
    <submittedName>
        <fullName evidence="1">Uncharacterized protein</fullName>
    </submittedName>
</protein>
<dbReference type="AlphaFoldDB" id="A0A383AJC3"/>